<accession>T1F4M4</accession>
<keyword evidence="3" id="KW-1185">Reference proteome</keyword>
<name>T1F4M4_HELRO</name>
<dbReference type="EnsemblMetazoa" id="HelroT171764">
    <property type="protein sequence ID" value="HelroP171764"/>
    <property type="gene ID" value="HelroG171764"/>
</dbReference>
<proteinExistence type="predicted"/>
<dbReference type="AlphaFoldDB" id="T1F4M4"/>
<dbReference type="OrthoDB" id="6418377at2759"/>
<dbReference type="CTD" id="20203773"/>
<protein>
    <submittedName>
        <fullName evidence="1 2">Uncharacterized protein</fullName>
    </submittedName>
</protein>
<reference evidence="1 3" key="2">
    <citation type="journal article" date="2013" name="Nature">
        <title>Insights into bilaterian evolution from three spiralian genomes.</title>
        <authorList>
            <person name="Simakov O."/>
            <person name="Marletaz F."/>
            <person name="Cho S.J."/>
            <person name="Edsinger-Gonzales E."/>
            <person name="Havlak P."/>
            <person name="Hellsten U."/>
            <person name="Kuo D.H."/>
            <person name="Larsson T."/>
            <person name="Lv J."/>
            <person name="Arendt D."/>
            <person name="Savage R."/>
            <person name="Osoegawa K."/>
            <person name="de Jong P."/>
            <person name="Grimwood J."/>
            <person name="Chapman J.A."/>
            <person name="Shapiro H."/>
            <person name="Aerts A."/>
            <person name="Otillar R.P."/>
            <person name="Terry A.Y."/>
            <person name="Boore J.L."/>
            <person name="Grigoriev I.V."/>
            <person name="Lindberg D.R."/>
            <person name="Seaver E.C."/>
            <person name="Weisblat D.A."/>
            <person name="Putnam N.H."/>
            <person name="Rokhsar D.S."/>
        </authorList>
    </citation>
    <scope>NUCLEOTIDE SEQUENCE</scope>
</reference>
<evidence type="ECO:0000313" key="2">
    <source>
        <dbReference type="EnsemblMetazoa" id="HelroP171764"/>
    </source>
</evidence>
<dbReference type="HOGENOM" id="CLU_1951100_0_0_1"/>
<reference evidence="3" key="1">
    <citation type="submission" date="2012-12" db="EMBL/GenBank/DDBJ databases">
        <authorList>
            <person name="Hellsten U."/>
            <person name="Grimwood J."/>
            <person name="Chapman J.A."/>
            <person name="Shapiro H."/>
            <person name="Aerts A."/>
            <person name="Otillar R.P."/>
            <person name="Terry A.Y."/>
            <person name="Boore J.L."/>
            <person name="Simakov O."/>
            <person name="Marletaz F."/>
            <person name="Cho S.-J."/>
            <person name="Edsinger-Gonzales E."/>
            <person name="Havlak P."/>
            <person name="Kuo D.-H."/>
            <person name="Larsson T."/>
            <person name="Lv J."/>
            <person name="Arendt D."/>
            <person name="Savage R."/>
            <person name="Osoegawa K."/>
            <person name="de Jong P."/>
            <person name="Lindberg D.R."/>
            <person name="Seaver E.C."/>
            <person name="Weisblat D.A."/>
            <person name="Putnam N.H."/>
            <person name="Grigoriev I.V."/>
            <person name="Rokhsar D.S."/>
        </authorList>
    </citation>
    <scope>NUCLEOTIDE SEQUENCE</scope>
</reference>
<dbReference type="EMBL" id="AMQM01003929">
    <property type="status" value="NOT_ANNOTATED_CDS"/>
    <property type="molecule type" value="Genomic_DNA"/>
</dbReference>
<evidence type="ECO:0000313" key="3">
    <source>
        <dbReference type="Proteomes" id="UP000015101"/>
    </source>
</evidence>
<organism evidence="2 3">
    <name type="scientific">Helobdella robusta</name>
    <name type="common">Californian leech</name>
    <dbReference type="NCBI Taxonomy" id="6412"/>
    <lineage>
        <taxon>Eukaryota</taxon>
        <taxon>Metazoa</taxon>
        <taxon>Spiralia</taxon>
        <taxon>Lophotrochozoa</taxon>
        <taxon>Annelida</taxon>
        <taxon>Clitellata</taxon>
        <taxon>Hirudinea</taxon>
        <taxon>Rhynchobdellida</taxon>
        <taxon>Glossiphoniidae</taxon>
        <taxon>Helobdella</taxon>
    </lineage>
</organism>
<dbReference type="KEGG" id="hro:HELRODRAFT_171764"/>
<evidence type="ECO:0000313" key="1">
    <source>
        <dbReference type="EMBL" id="ESO05372.1"/>
    </source>
</evidence>
<reference evidence="2" key="3">
    <citation type="submission" date="2015-06" db="UniProtKB">
        <authorList>
            <consortium name="EnsemblMetazoa"/>
        </authorList>
    </citation>
    <scope>IDENTIFICATION</scope>
</reference>
<dbReference type="GeneID" id="20203773"/>
<sequence>MAVEYCNEQTIRYAEMGRGTCEWPSCQYLLTYRTTKDEAHFELSASCSRDGVRIYRYVSEISHVTPALKDDRLFNKEGSCSGPDWTSSFLNSTLTCRFSRPLKIMFDQSSVDLSTTWFQLYAWGPLTAS</sequence>
<dbReference type="InParanoid" id="T1F4M4"/>
<dbReference type="STRING" id="6412.T1F4M4"/>
<dbReference type="Proteomes" id="UP000015101">
    <property type="component" value="Unassembled WGS sequence"/>
</dbReference>
<dbReference type="RefSeq" id="XP_009016687.1">
    <property type="nucleotide sequence ID" value="XM_009018439.1"/>
</dbReference>
<dbReference type="EMBL" id="KB096365">
    <property type="protein sequence ID" value="ESO05372.1"/>
    <property type="molecule type" value="Genomic_DNA"/>
</dbReference>
<gene>
    <name evidence="2" type="primary">20203773</name>
    <name evidence="1" type="ORF">HELRODRAFT_171764</name>
</gene>